<dbReference type="AlphaFoldDB" id="A0A7J7J8P9"/>
<protein>
    <submittedName>
        <fullName evidence="3">Uncharacterized protein</fullName>
    </submittedName>
</protein>
<feature type="chain" id="PRO_5029803249" evidence="2">
    <location>
        <begin position="18"/>
        <end position="186"/>
    </location>
</feature>
<gene>
    <name evidence="3" type="ORF">EB796_019743</name>
</gene>
<evidence type="ECO:0000256" key="1">
    <source>
        <dbReference type="SAM" id="MobiDB-lite"/>
    </source>
</evidence>
<keyword evidence="2" id="KW-0732">Signal</keyword>
<dbReference type="Proteomes" id="UP000593567">
    <property type="component" value="Unassembled WGS sequence"/>
</dbReference>
<accession>A0A7J7J8P9</accession>
<feature type="signal peptide" evidence="2">
    <location>
        <begin position="1"/>
        <end position="17"/>
    </location>
</feature>
<sequence length="186" mass="19617">MFCASALLFSILNVVFTYPTGAPEKACYDATPMHGVRAVNMAADRRTTHQNCPYLLNALPFRPGVPHTSEDAFSITQVETTTVQLSTSPMTLRASPSIAHVETTVTSTTAPTTTAGSTTAPTTTAGSTTAPTTTAGPTTAPTTTATSTTAPTTAAPLHQQLQQDQSLQYQLKGSQYQLLPNLSRHF</sequence>
<reference evidence="3" key="1">
    <citation type="submission" date="2020-06" db="EMBL/GenBank/DDBJ databases">
        <title>Draft genome of Bugula neritina, a colonial animal packing powerful symbionts and potential medicines.</title>
        <authorList>
            <person name="Rayko M."/>
        </authorList>
    </citation>
    <scope>NUCLEOTIDE SEQUENCE [LARGE SCALE GENOMIC DNA]</scope>
    <source>
        <strain evidence="3">Kwan_BN1</strain>
    </source>
</reference>
<proteinExistence type="predicted"/>
<keyword evidence="4" id="KW-1185">Reference proteome</keyword>
<dbReference type="EMBL" id="VXIV02002931">
    <property type="protein sequence ID" value="KAF6021951.1"/>
    <property type="molecule type" value="Genomic_DNA"/>
</dbReference>
<evidence type="ECO:0000313" key="4">
    <source>
        <dbReference type="Proteomes" id="UP000593567"/>
    </source>
</evidence>
<evidence type="ECO:0000313" key="3">
    <source>
        <dbReference type="EMBL" id="KAF6021951.1"/>
    </source>
</evidence>
<organism evidence="3 4">
    <name type="scientific">Bugula neritina</name>
    <name type="common">Brown bryozoan</name>
    <name type="synonym">Sertularia neritina</name>
    <dbReference type="NCBI Taxonomy" id="10212"/>
    <lineage>
        <taxon>Eukaryota</taxon>
        <taxon>Metazoa</taxon>
        <taxon>Spiralia</taxon>
        <taxon>Lophotrochozoa</taxon>
        <taxon>Bryozoa</taxon>
        <taxon>Gymnolaemata</taxon>
        <taxon>Cheilostomatida</taxon>
        <taxon>Flustrina</taxon>
        <taxon>Buguloidea</taxon>
        <taxon>Bugulidae</taxon>
        <taxon>Bugula</taxon>
    </lineage>
</organism>
<comment type="caution">
    <text evidence="3">The sequence shown here is derived from an EMBL/GenBank/DDBJ whole genome shotgun (WGS) entry which is preliminary data.</text>
</comment>
<feature type="region of interest" description="Disordered" evidence="1">
    <location>
        <begin position="104"/>
        <end position="153"/>
    </location>
</feature>
<name>A0A7J7J8P9_BUGNE</name>
<evidence type="ECO:0000256" key="2">
    <source>
        <dbReference type="SAM" id="SignalP"/>
    </source>
</evidence>